<feature type="compositionally biased region" description="Basic and acidic residues" evidence="1">
    <location>
        <begin position="141"/>
        <end position="165"/>
    </location>
</feature>
<dbReference type="GO" id="GO:0032259">
    <property type="term" value="P:methylation"/>
    <property type="evidence" value="ECO:0007669"/>
    <property type="project" value="UniProtKB-KW"/>
</dbReference>
<keyword evidence="3" id="KW-1185">Reference proteome</keyword>
<evidence type="ECO:0000256" key="1">
    <source>
        <dbReference type="SAM" id="MobiDB-lite"/>
    </source>
</evidence>
<dbReference type="RefSeq" id="WP_124194996.1">
    <property type="nucleotide sequence ID" value="NZ_REGA01000004.1"/>
</dbReference>
<feature type="region of interest" description="Disordered" evidence="1">
    <location>
        <begin position="135"/>
        <end position="168"/>
    </location>
</feature>
<evidence type="ECO:0000313" key="2">
    <source>
        <dbReference type="EMBL" id="RQG95995.1"/>
    </source>
</evidence>
<keyword evidence="2" id="KW-0489">Methyltransferase</keyword>
<proteinExistence type="predicted"/>
<dbReference type="SUPFAM" id="SSF53335">
    <property type="entry name" value="S-adenosyl-L-methionine-dependent methyltransferases"/>
    <property type="match status" value="1"/>
</dbReference>
<dbReference type="InterPro" id="IPR029063">
    <property type="entry name" value="SAM-dependent_MTases_sf"/>
</dbReference>
<evidence type="ECO:0000313" key="3">
    <source>
        <dbReference type="Proteomes" id="UP000282323"/>
    </source>
</evidence>
<name>A0A3N6PEZ1_NATCH</name>
<dbReference type="OrthoDB" id="338984at2157"/>
<dbReference type="Gene3D" id="3.40.50.150">
    <property type="entry name" value="Vaccinia Virus protein VP39"/>
    <property type="match status" value="1"/>
</dbReference>
<dbReference type="GO" id="GO:0008168">
    <property type="term" value="F:methyltransferase activity"/>
    <property type="evidence" value="ECO:0007669"/>
    <property type="project" value="UniProtKB-KW"/>
</dbReference>
<protein>
    <submittedName>
        <fullName evidence="2">Class I SAM-dependent methyltransferase</fullName>
    </submittedName>
</protein>
<reference evidence="2 3" key="1">
    <citation type="submission" date="2018-10" db="EMBL/GenBank/DDBJ databases">
        <title>Natrarchaeobius chitinivorans gen. nov., sp. nov., and Natrarchaeobius haloalkaliphilus sp. nov., alkaliphilic, chitin-utilizing haloarchaea from hypersaline alkaline lakes.</title>
        <authorList>
            <person name="Sorokin D.Y."/>
            <person name="Elcheninov A.G."/>
            <person name="Kostrikina N.A."/>
            <person name="Bale N.J."/>
            <person name="Sinninghe Damste J.S."/>
            <person name="Khijniak T.V."/>
            <person name="Kublanov I.V."/>
            <person name="Toshchakov S.V."/>
        </authorList>
    </citation>
    <scope>NUCLEOTIDE SEQUENCE [LARGE SCALE GENOMIC DNA]</scope>
    <source>
        <strain evidence="2 3">AArcht4T</strain>
    </source>
</reference>
<comment type="caution">
    <text evidence="2">The sequence shown here is derived from an EMBL/GenBank/DDBJ whole genome shotgun (WGS) entry which is preliminary data.</text>
</comment>
<dbReference type="AlphaFoldDB" id="A0A3N6PEZ1"/>
<organism evidence="2 3">
    <name type="scientific">Natrarchaeobius chitinivorans</name>
    <dbReference type="NCBI Taxonomy" id="1679083"/>
    <lineage>
        <taxon>Archaea</taxon>
        <taxon>Methanobacteriati</taxon>
        <taxon>Methanobacteriota</taxon>
        <taxon>Stenosarchaea group</taxon>
        <taxon>Halobacteria</taxon>
        <taxon>Halobacteriales</taxon>
        <taxon>Natrialbaceae</taxon>
        <taxon>Natrarchaeobius</taxon>
    </lineage>
</organism>
<keyword evidence="2" id="KW-0808">Transferase</keyword>
<accession>A0A3N6PEZ1</accession>
<dbReference type="Proteomes" id="UP000282323">
    <property type="component" value="Unassembled WGS sequence"/>
</dbReference>
<sequence length="347" mass="38179">MTPSMQSYLEAKRTVDDRALNRRVFEQFTAELAEIDEPVRVTEFGCGVGTMVSRLVEWECLPTRTRYHAIDRDPESVVAARKRLPDRLEAAGYRIVDGSDVPEAERREDGLETTVDARSRDRRIDLSLEVADALSTATGDDGDRSTGPEPDDARSRVSGSDDARSRGTGTADAVIAAAFLDVVDLDRALDAASTRLEPGGLLYAPITFDGATGFAPPHPLDERIERLYHRHMDDVRDRDGGSTTGRQLLSALPANGFELLATGGSDWIVRPRSGESGGYPATEQVFLEAILETIDDALAAYPATVLDPSDRTTWVSTRRRQLEAAELSFVSHHLDVLARLEKRRTKK</sequence>
<gene>
    <name evidence="2" type="ORF">EA473_07400</name>
</gene>
<dbReference type="EMBL" id="REGA01000004">
    <property type="protein sequence ID" value="RQG95995.1"/>
    <property type="molecule type" value="Genomic_DNA"/>
</dbReference>